<sequence length="377" mass="41203">MPRTNHHVAIVINNYPPKVGGLEQHVSMLASTLAKAGTQVTVIALDNDHLGFEDGLVKVHRLRATRTVAGVLSAPLLGTTRQVYELLASQGVTLISTHTRFFPMSFVGIRLGKLLGVPVIHTEHGSDFVRGVSPLVSMASKIVDKTMGRYILRRASAVLAISDGARTFVRRLSGVESQVFHNAIDVAAFQPLAPRTQTRQRLVFLGRLVPGKGWELALHVAEVLALEYPELEIHFIGDGAERQRLEDQLRTSRVSAHGTVHGYLGSEEIRDLLTDSILLNPTTLSEGFQTTMLEAIVGRAAVVSTPVSAACYLAELGANVKVVPADEPAHWVQATRDLLAVGWQQPAPEIFKNFDWEGRAEEYLKVADIVTEPSREL</sequence>
<dbReference type="Gene3D" id="3.40.50.2000">
    <property type="entry name" value="Glycogen Phosphorylase B"/>
    <property type="match status" value="2"/>
</dbReference>
<keyword evidence="1 4" id="KW-0328">Glycosyltransferase</keyword>
<dbReference type="GO" id="GO:0016757">
    <property type="term" value="F:glycosyltransferase activity"/>
    <property type="evidence" value="ECO:0007669"/>
    <property type="project" value="UniProtKB-KW"/>
</dbReference>
<dbReference type="EC" id="2.4.-.-" evidence="4"/>
<keyword evidence="5" id="KW-1185">Reference proteome</keyword>
<gene>
    <name evidence="4" type="ORF">ACFOW9_01410</name>
</gene>
<evidence type="ECO:0000313" key="5">
    <source>
        <dbReference type="Proteomes" id="UP001595773"/>
    </source>
</evidence>
<evidence type="ECO:0000313" key="4">
    <source>
        <dbReference type="EMBL" id="MFC4264256.1"/>
    </source>
</evidence>
<dbReference type="PANTHER" id="PTHR45871">
    <property type="entry name" value="N-ACETYLGLUCOSAMINYL-PHOSPHATIDYLINOSITOL BIOSYNTHETIC PROTEIN"/>
    <property type="match status" value="1"/>
</dbReference>
<reference evidence="5" key="1">
    <citation type="journal article" date="2019" name="Int. J. Syst. Evol. Microbiol.">
        <title>The Global Catalogue of Microorganisms (GCM) 10K type strain sequencing project: providing services to taxonomists for standard genome sequencing and annotation.</title>
        <authorList>
            <consortium name="The Broad Institute Genomics Platform"/>
            <consortium name="The Broad Institute Genome Sequencing Center for Infectious Disease"/>
            <person name="Wu L."/>
            <person name="Ma J."/>
        </authorList>
    </citation>
    <scope>NUCLEOTIDE SEQUENCE [LARGE SCALE GENOMIC DNA]</scope>
    <source>
        <strain evidence="5">CGMCC 1.10698</strain>
    </source>
</reference>
<proteinExistence type="predicted"/>
<dbReference type="EMBL" id="JBHSCQ010000004">
    <property type="protein sequence ID" value="MFC4264256.1"/>
    <property type="molecule type" value="Genomic_DNA"/>
</dbReference>
<evidence type="ECO:0000259" key="3">
    <source>
        <dbReference type="Pfam" id="PF13439"/>
    </source>
</evidence>
<accession>A0ABV8QVN0</accession>
<dbReference type="RefSeq" id="WP_230067955.1">
    <property type="nucleotide sequence ID" value="NZ_BAABLL010000001.1"/>
</dbReference>
<protein>
    <submittedName>
        <fullName evidence="4">Glycosyltransferase family 4 protein</fullName>
        <ecNumber evidence="4">2.4.-.-</ecNumber>
    </submittedName>
</protein>
<dbReference type="Proteomes" id="UP001595773">
    <property type="component" value="Unassembled WGS sequence"/>
</dbReference>
<comment type="caution">
    <text evidence="4">The sequence shown here is derived from an EMBL/GenBank/DDBJ whole genome shotgun (WGS) entry which is preliminary data.</text>
</comment>
<name>A0ABV8QVN0_9MICC</name>
<dbReference type="InterPro" id="IPR028098">
    <property type="entry name" value="Glyco_trans_4-like_N"/>
</dbReference>
<dbReference type="Pfam" id="PF13439">
    <property type="entry name" value="Glyco_transf_4"/>
    <property type="match status" value="1"/>
</dbReference>
<dbReference type="SUPFAM" id="SSF53756">
    <property type="entry name" value="UDP-Glycosyltransferase/glycogen phosphorylase"/>
    <property type="match status" value="1"/>
</dbReference>
<keyword evidence="2 4" id="KW-0808">Transferase</keyword>
<dbReference type="CDD" id="cd03801">
    <property type="entry name" value="GT4_PimA-like"/>
    <property type="match status" value="1"/>
</dbReference>
<dbReference type="Pfam" id="PF13692">
    <property type="entry name" value="Glyco_trans_1_4"/>
    <property type="match status" value="1"/>
</dbReference>
<organism evidence="4 5">
    <name type="scientific">Arthrobacter cryoconiti</name>
    <dbReference type="NCBI Taxonomy" id="748907"/>
    <lineage>
        <taxon>Bacteria</taxon>
        <taxon>Bacillati</taxon>
        <taxon>Actinomycetota</taxon>
        <taxon>Actinomycetes</taxon>
        <taxon>Micrococcales</taxon>
        <taxon>Micrococcaceae</taxon>
        <taxon>Arthrobacter</taxon>
    </lineage>
</organism>
<evidence type="ECO:0000256" key="2">
    <source>
        <dbReference type="ARBA" id="ARBA00022679"/>
    </source>
</evidence>
<dbReference type="PANTHER" id="PTHR45871:SF1">
    <property type="entry name" value="PHOSPHATIDYLINOSITOL N-ACETYLGLUCOSAMINYLTRANSFERASE SUBUNIT A"/>
    <property type="match status" value="1"/>
</dbReference>
<feature type="domain" description="Glycosyltransferase subfamily 4-like N-terminal" evidence="3">
    <location>
        <begin position="19"/>
        <end position="187"/>
    </location>
</feature>
<evidence type="ECO:0000256" key="1">
    <source>
        <dbReference type="ARBA" id="ARBA00022676"/>
    </source>
</evidence>